<protein>
    <recommendedName>
        <fullName evidence="4 12">sn-glycerol-3-phosphate transport system permease protein UgpE</fullName>
    </recommendedName>
</protein>
<dbReference type="RefSeq" id="WP_117396024.1">
    <property type="nucleotide sequence ID" value="NZ_CP021330.1"/>
</dbReference>
<evidence type="ECO:0000256" key="3">
    <source>
        <dbReference type="ARBA" id="ARBA00011557"/>
    </source>
</evidence>
<evidence type="ECO:0000256" key="6">
    <source>
        <dbReference type="ARBA" id="ARBA00022475"/>
    </source>
</evidence>
<proteinExistence type="inferred from homology"/>
<keyword evidence="9 11" id="KW-0472">Membrane</keyword>
<feature type="transmembrane region" description="Helical" evidence="11">
    <location>
        <begin position="152"/>
        <end position="172"/>
    </location>
</feature>
<dbReference type="Gene3D" id="1.10.3720.10">
    <property type="entry name" value="MetI-like"/>
    <property type="match status" value="1"/>
</dbReference>
<feature type="transmembrane region" description="Helical" evidence="11">
    <location>
        <begin position="21"/>
        <end position="43"/>
    </location>
</feature>
<comment type="subcellular location">
    <subcellularLocation>
        <location evidence="12">Cell inner membrane</location>
        <topology evidence="12">Multi-pass membrane protein</topology>
    </subcellularLocation>
    <subcellularLocation>
        <location evidence="1 11">Cell membrane</location>
        <topology evidence="1 11">Multi-pass membrane protein</topology>
    </subcellularLocation>
</comment>
<evidence type="ECO:0000256" key="10">
    <source>
        <dbReference type="ARBA" id="ARBA00037054"/>
    </source>
</evidence>
<comment type="subunit">
    <text evidence="3 12">The complex is composed of two ATP-binding proteins (UgpC), two transmembrane proteins (UgpA and UgpE) and a solute-binding protein (UgpB).</text>
</comment>
<organism evidence="14 15">
    <name type="scientific">Maritalea myrionectae</name>
    <dbReference type="NCBI Taxonomy" id="454601"/>
    <lineage>
        <taxon>Bacteria</taxon>
        <taxon>Pseudomonadati</taxon>
        <taxon>Pseudomonadota</taxon>
        <taxon>Alphaproteobacteria</taxon>
        <taxon>Hyphomicrobiales</taxon>
        <taxon>Devosiaceae</taxon>
        <taxon>Maritalea</taxon>
    </lineage>
</organism>
<evidence type="ECO:0000256" key="11">
    <source>
        <dbReference type="RuleBase" id="RU363032"/>
    </source>
</evidence>
<dbReference type="Pfam" id="PF00528">
    <property type="entry name" value="BPD_transp_1"/>
    <property type="match status" value="1"/>
</dbReference>
<dbReference type="AlphaFoldDB" id="A0A2R4MGA9"/>
<feature type="transmembrane region" description="Helical" evidence="11">
    <location>
        <begin position="193"/>
        <end position="216"/>
    </location>
</feature>
<dbReference type="Proteomes" id="UP000258927">
    <property type="component" value="Chromosome"/>
</dbReference>
<feature type="transmembrane region" description="Helical" evidence="11">
    <location>
        <begin position="79"/>
        <end position="100"/>
    </location>
</feature>
<dbReference type="EMBL" id="CP021330">
    <property type="protein sequence ID" value="AVX04926.1"/>
    <property type="molecule type" value="Genomic_DNA"/>
</dbReference>
<dbReference type="InterPro" id="IPR000515">
    <property type="entry name" value="MetI-like"/>
</dbReference>
<evidence type="ECO:0000256" key="5">
    <source>
        <dbReference type="ARBA" id="ARBA00022448"/>
    </source>
</evidence>
<name>A0A2R4MGA9_9HYPH</name>
<sequence length="287" mass="31998">MTFRWIRRRQTHALQPTTGAIVASYVTLIVACIVSIVPFLYVLSTSVKRTKSLFSYPPDWLPDTLYWGNYEKLLTEHPFILWTINTLIVALAVTLIKLLIDAMAAYALAKLHFTGRNVLSATLLMAVAIPVAALIIPLYFLVRDLGLLNTYWALILPPLANPLGIFMIRSFIVSLPDDLGHSARLDGETEFGIFFRIILPLIKPGLVVHAIFTFMLQYTNFLWPLVAIQDERKQVLTVGISGLQSNFVVDWGLISAAALLAAVPITLLFVLLQRFFLAQNLAGAFKG</sequence>
<accession>A0A2R4MGA9</accession>
<keyword evidence="7 11" id="KW-0812">Transmembrane</keyword>
<dbReference type="GO" id="GO:0055085">
    <property type="term" value="P:transmembrane transport"/>
    <property type="evidence" value="ECO:0007669"/>
    <property type="project" value="InterPro"/>
</dbReference>
<keyword evidence="12" id="KW-0997">Cell inner membrane</keyword>
<dbReference type="PROSITE" id="PS50928">
    <property type="entry name" value="ABC_TM1"/>
    <property type="match status" value="1"/>
</dbReference>
<feature type="domain" description="ABC transmembrane type-1" evidence="13">
    <location>
        <begin position="83"/>
        <end position="272"/>
    </location>
</feature>
<reference evidence="14 15" key="1">
    <citation type="submission" date="2017-05" db="EMBL/GenBank/DDBJ databases">
        <title>Genome Analysis of Maritalea myrionectae HL2708#5.</title>
        <authorList>
            <consortium name="Cotde Inc.-PKNU"/>
            <person name="Jang D."/>
            <person name="Oh H.-M."/>
        </authorList>
    </citation>
    <scope>NUCLEOTIDE SEQUENCE [LARGE SCALE GENOMIC DNA]</scope>
    <source>
        <strain evidence="14 15">HL2708#5</strain>
    </source>
</reference>
<feature type="transmembrane region" description="Helical" evidence="11">
    <location>
        <begin position="251"/>
        <end position="272"/>
    </location>
</feature>
<dbReference type="GO" id="GO:0005886">
    <property type="term" value="C:plasma membrane"/>
    <property type="evidence" value="ECO:0007669"/>
    <property type="project" value="UniProtKB-SubCell"/>
</dbReference>
<evidence type="ECO:0000256" key="7">
    <source>
        <dbReference type="ARBA" id="ARBA00022692"/>
    </source>
</evidence>
<evidence type="ECO:0000256" key="12">
    <source>
        <dbReference type="RuleBase" id="RU363056"/>
    </source>
</evidence>
<dbReference type="PANTHER" id="PTHR43744">
    <property type="entry name" value="ABC TRANSPORTER PERMEASE PROTEIN MG189-RELATED-RELATED"/>
    <property type="match status" value="1"/>
</dbReference>
<evidence type="ECO:0000256" key="1">
    <source>
        <dbReference type="ARBA" id="ARBA00004651"/>
    </source>
</evidence>
<keyword evidence="15" id="KW-1185">Reference proteome</keyword>
<evidence type="ECO:0000256" key="8">
    <source>
        <dbReference type="ARBA" id="ARBA00022989"/>
    </source>
</evidence>
<evidence type="ECO:0000256" key="9">
    <source>
        <dbReference type="ARBA" id="ARBA00023136"/>
    </source>
</evidence>
<feature type="transmembrane region" description="Helical" evidence="11">
    <location>
        <begin position="121"/>
        <end position="140"/>
    </location>
</feature>
<comment type="similarity">
    <text evidence="2 11">Belongs to the binding-protein-dependent transport system permease family.</text>
</comment>
<dbReference type="PANTHER" id="PTHR43744:SF8">
    <property type="entry name" value="SN-GLYCEROL-3-PHOSPHATE TRANSPORT SYSTEM PERMEASE PROTEIN UGPE"/>
    <property type="match status" value="1"/>
</dbReference>
<dbReference type="InterPro" id="IPR035906">
    <property type="entry name" value="MetI-like_sf"/>
</dbReference>
<dbReference type="PROSITE" id="PS51257">
    <property type="entry name" value="PROKAR_LIPOPROTEIN"/>
    <property type="match status" value="1"/>
</dbReference>
<gene>
    <name evidence="12" type="primary">ugpE</name>
    <name evidence="14" type="ORF">MXMO3_02413</name>
</gene>
<keyword evidence="8 11" id="KW-1133">Transmembrane helix</keyword>
<dbReference type="CDD" id="cd06261">
    <property type="entry name" value="TM_PBP2"/>
    <property type="match status" value="1"/>
</dbReference>
<keyword evidence="5 11" id="KW-0813">Transport</keyword>
<evidence type="ECO:0000313" key="15">
    <source>
        <dbReference type="Proteomes" id="UP000258927"/>
    </source>
</evidence>
<comment type="function">
    <text evidence="10 12">Part of the ABC transporter complex UgpBAEC involved in sn-glycerol-3-phosphate (G3P) import. Probably responsible for the translocation of the substrate across the membrane.</text>
</comment>
<evidence type="ECO:0000313" key="14">
    <source>
        <dbReference type="EMBL" id="AVX04926.1"/>
    </source>
</evidence>
<evidence type="ECO:0000256" key="2">
    <source>
        <dbReference type="ARBA" id="ARBA00009306"/>
    </source>
</evidence>
<evidence type="ECO:0000256" key="4">
    <source>
        <dbReference type="ARBA" id="ARBA00020515"/>
    </source>
</evidence>
<keyword evidence="6 12" id="KW-1003">Cell membrane</keyword>
<dbReference type="SUPFAM" id="SSF161098">
    <property type="entry name" value="MetI-like"/>
    <property type="match status" value="1"/>
</dbReference>
<dbReference type="KEGG" id="mmyr:MXMO3_02413"/>
<evidence type="ECO:0000259" key="13">
    <source>
        <dbReference type="PROSITE" id="PS50928"/>
    </source>
</evidence>